<proteinExistence type="inferred from homology"/>
<evidence type="ECO:0000256" key="11">
    <source>
        <dbReference type="SAM" id="MobiDB-lite"/>
    </source>
</evidence>
<evidence type="ECO:0000256" key="9">
    <source>
        <dbReference type="ARBA" id="ARBA00023134"/>
    </source>
</evidence>
<comment type="function">
    <text evidence="10">One of several proteins that assist in the late maturation steps of the functional core of the 30S ribosomal subunit. Helps release RbfA from mature subunits. May play a role in the assembly of ribosomal proteins into the subunit. Circularly permuted GTPase that catalyzes slow GTP hydrolysis, GTPase activity is stimulated by the 30S ribosomal subunit.</text>
</comment>
<evidence type="ECO:0000256" key="5">
    <source>
        <dbReference type="ARBA" id="ARBA00022741"/>
    </source>
</evidence>
<evidence type="ECO:0000256" key="10">
    <source>
        <dbReference type="HAMAP-Rule" id="MF_01820"/>
    </source>
</evidence>
<evidence type="ECO:0000256" key="8">
    <source>
        <dbReference type="ARBA" id="ARBA00022884"/>
    </source>
</evidence>
<comment type="cofactor">
    <cofactor evidence="10">
        <name>Zn(2+)</name>
        <dbReference type="ChEBI" id="CHEBI:29105"/>
    </cofactor>
    <text evidence="10">Binds 1 zinc ion per subunit.</text>
</comment>
<dbReference type="InterPro" id="IPR010914">
    <property type="entry name" value="RsgA_GTPase_dom"/>
</dbReference>
<evidence type="ECO:0000256" key="7">
    <source>
        <dbReference type="ARBA" id="ARBA00022833"/>
    </source>
</evidence>
<evidence type="ECO:0000256" key="4">
    <source>
        <dbReference type="ARBA" id="ARBA00022730"/>
    </source>
</evidence>
<sequence>MNMTQYGFKDPFKAQAESLMATPDFSRCIPGRVILEHKRMYRVVTEQGEWLSTVSGSYAFHSAGRMDFPSVGDWVLVEQMPGEEKGIIHALLDRISVFTRKEAGMRTEEQIVAANVDIVFLVMSLNADFNARRLERYLVAAWDSGAKPVIVLTKKDLCENTAGYLEELEGIAFGVDTVLVSAVTGEGLDEVSALLREGLTAALLGSSGAGKSTLTNALAGKERMAVQDIREDDAKGRHTTTHRELITLPGGACLIDTPGMRELQLMDQSEGLDSGFSDIDELAEFCRYRDCGHGQEPGCAVREAVEEGRLPEDRLASYFKLQREIAYIEQKSDARARMASAKQRKDLTKAVRRAQKQKKKR</sequence>
<keyword evidence="7 10" id="KW-0862">Zinc</keyword>
<dbReference type="PROSITE" id="PS51721">
    <property type="entry name" value="G_CP"/>
    <property type="match status" value="1"/>
</dbReference>
<dbReference type="Gene3D" id="1.10.40.50">
    <property type="entry name" value="Probable gtpase engc, domain 3"/>
    <property type="match status" value="1"/>
</dbReference>
<feature type="region of interest" description="Disordered" evidence="11">
    <location>
        <begin position="335"/>
        <end position="361"/>
    </location>
</feature>
<keyword evidence="1 10" id="KW-0963">Cytoplasm</keyword>
<feature type="domain" description="EngC GTPase" evidence="12">
    <location>
        <begin position="114"/>
        <end position="261"/>
    </location>
</feature>
<comment type="subunit">
    <text evidence="10">Monomer. Associates with 30S ribosomal subunit, binds 16S rRNA.</text>
</comment>
<keyword evidence="8 10" id="KW-0694">RNA-binding</keyword>
<keyword evidence="4 10" id="KW-0699">rRNA-binding</keyword>
<keyword evidence="2 10" id="KW-0690">Ribosome biogenesis</keyword>
<feature type="compositionally biased region" description="Basic residues" evidence="11">
    <location>
        <begin position="350"/>
        <end position="361"/>
    </location>
</feature>
<organism evidence="14 15">
    <name type="scientific">Bhargavaea cecembensis</name>
    <dbReference type="NCBI Taxonomy" id="394098"/>
    <lineage>
        <taxon>Bacteria</taxon>
        <taxon>Bacillati</taxon>
        <taxon>Bacillota</taxon>
        <taxon>Bacilli</taxon>
        <taxon>Bacillales</taxon>
        <taxon>Caryophanaceae</taxon>
        <taxon>Bhargavaea</taxon>
    </lineage>
</organism>
<reference evidence="14 15" key="1">
    <citation type="submission" date="2016-01" db="EMBL/GenBank/DDBJ databases">
        <title>Whole genome sequencing of Bhargavaea cecembensis T14.</title>
        <authorList>
            <person name="Hong K.W."/>
        </authorList>
    </citation>
    <scope>NUCLEOTIDE SEQUENCE [LARGE SCALE GENOMIC DNA]</scope>
    <source>
        <strain evidence="14 15">T14</strain>
    </source>
</reference>
<dbReference type="PROSITE" id="PS50936">
    <property type="entry name" value="ENGC_GTPASE"/>
    <property type="match status" value="1"/>
</dbReference>
<evidence type="ECO:0000313" key="14">
    <source>
        <dbReference type="EMBL" id="KZE38648.1"/>
    </source>
</evidence>
<dbReference type="OrthoDB" id="9809485at2"/>
<gene>
    <name evidence="10" type="primary">rsgA</name>
    <name evidence="14" type="ORF">AV656_07010</name>
</gene>
<evidence type="ECO:0000256" key="6">
    <source>
        <dbReference type="ARBA" id="ARBA00022801"/>
    </source>
</evidence>
<dbReference type="Proteomes" id="UP000076490">
    <property type="component" value="Unassembled WGS sequence"/>
</dbReference>
<dbReference type="InterPro" id="IPR030378">
    <property type="entry name" value="G_CP_dom"/>
</dbReference>
<dbReference type="RefSeq" id="WP_063180383.1">
    <property type="nucleotide sequence ID" value="NZ_LQNT01000009.1"/>
</dbReference>
<keyword evidence="6 10" id="KW-0378">Hydrolase</keyword>
<dbReference type="GO" id="GO:0005525">
    <property type="term" value="F:GTP binding"/>
    <property type="evidence" value="ECO:0007669"/>
    <property type="project" value="UniProtKB-UniRule"/>
</dbReference>
<evidence type="ECO:0000313" key="15">
    <source>
        <dbReference type="Proteomes" id="UP000076490"/>
    </source>
</evidence>
<evidence type="ECO:0000259" key="13">
    <source>
        <dbReference type="PROSITE" id="PS51721"/>
    </source>
</evidence>
<dbReference type="AlphaFoldDB" id="A0A165H377"/>
<evidence type="ECO:0000256" key="3">
    <source>
        <dbReference type="ARBA" id="ARBA00022723"/>
    </source>
</evidence>
<keyword evidence="3 10" id="KW-0479">Metal-binding</keyword>
<feature type="binding site" evidence="10">
    <location>
        <begin position="153"/>
        <end position="156"/>
    </location>
    <ligand>
        <name>GTP</name>
        <dbReference type="ChEBI" id="CHEBI:37565"/>
    </ligand>
</feature>
<comment type="caution">
    <text evidence="14">The sequence shown here is derived from an EMBL/GenBank/DDBJ whole genome shotgun (WGS) entry which is preliminary data.</text>
</comment>
<dbReference type="NCBIfam" id="TIGR00157">
    <property type="entry name" value="ribosome small subunit-dependent GTPase A"/>
    <property type="match status" value="1"/>
</dbReference>
<dbReference type="HAMAP" id="MF_01820">
    <property type="entry name" value="GTPase_RsgA"/>
    <property type="match status" value="1"/>
</dbReference>
<dbReference type="EC" id="3.6.1.-" evidence="10"/>
<feature type="binding site" evidence="10">
    <location>
        <position position="293"/>
    </location>
    <ligand>
        <name>Zn(2+)</name>
        <dbReference type="ChEBI" id="CHEBI:29105"/>
    </ligand>
</feature>
<dbReference type="GO" id="GO:0046872">
    <property type="term" value="F:metal ion binding"/>
    <property type="evidence" value="ECO:0007669"/>
    <property type="project" value="UniProtKB-KW"/>
</dbReference>
<comment type="subcellular location">
    <subcellularLocation>
        <location evidence="10">Cytoplasm</location>
    </subcellularLocation>
</comment>
<keyword evidence="5 10" id="KW-0547">Nucleotide-binding</keyword>
<keyword evidence="9 10" id="KW-0342">GTP-binding</keyword>
<dbReference type="SUPFAM" id="SSF52540">
    <property type="entry name" value="P-loop containing nucleoside triphosphate hydrolases"/>
    <property type="match status" value="1"/>
</dbReference>
<dbReference type="EMBL" id="LQNT01000009">
    <property type="protein sequence ID" value="KZE38648.1"/>
    <property type="molecule type" value="Genomic_DNA"/>
</dbReference>
<name>A0A165H377_9BACL</name>
<feature type="binding site" evidence="10">
    <location>
        <begin position="205"/>
        <end position="213"/>
    </location>
    <ligand>
        <name>GTP</name>
        <dbReference type="ChEBI" id="CHEBI:37565"/>
    </ligand>
</feature>
<dbReference type="GO" id="GO:0005737">
    <property type="term" value="C:cytoplasm"/>
    <property type="evidence" value="ECO:0007669"/>
    <property type="project" value="UniProtKB-SubCell"/>
</dbReference>
<feature type="binding site" evidence="10">
    <location>
        <position position="299"/>
    </location>
    <ligand>
        <name>Zn(2+)</name>
        <dbReference type="ChEBI" id="CHEBI:29105"/>
    </ligand>
</feature>
<dbReference type="Gene3D" id="3.40.50.300">
    <property type="entry name" value="P-loop containing nucleotide triphosphate hydrolases"/>
    <property type="match status" value="1"/>
</dbReference>
<dbReference type="GO" id="GO:0019843">
    <property type="term" value="F:rRNA binding"/>
    <property type="evidence" value="ECO:0007669"/>
    <property type="project" value="UniProtKB-KW"/>
</dbReference>
<evidence type="ECO:0000259" key="12">
    <source>
        <dbReference type="PROSITE" id="PS50936"/>
    </source>
</evidence>
<feature type="binding site" evidence="10">
    <location>
        <position position="291"/>
    </location>
    <ligand>
        <name>Zn(2+)</name>
        <dbReference type="ChEBI" id="CHEBI:29105"/>
    </ligand>
</feature>
<dbReference type="InterPro" id="IPR004881">
    <property type="entry name" value="Ribosome_biogen_GTPase_RsgA"/>
</dbReference>
<dbReference type="InterPro" id="IPR027417">
    <property type="entry name" value="P-loop_NTPase"/>
</dbReference>
<feature type="domain" description="CP-type G" evidence="13">
    <location>
        <begin position="105"/>
        <end position="263"/>
    </location>
</feature>
<dbReference type="PANTHER" id="PTHR32120:SF10">
    <property type="entry name" value="SMALL RIBOSOMAL SUBUNIT BIOGENESIS GTPASE RSGA"/>
    <property type="match status" value="1"/>
</dbReference>
<dbReference type="Pfam" id="PF03193">
    <property type="entry name" value="RsgA_GTPase"/>
    <property type="match status" value="1"/>
</dbReference>
<dbReference type="PANTHER" id="PTHR32120">
    <property type="entry name" value="SMALL RIBOSOMAL SUBUNIT BIOGENESIS GTPASE RSGA"/>
    <property type="match status" value="1"/>
</dbReference>
<evidence type="ECO:0000256" key="2">
    <source>
        <dbReference type="ARBA" id="ARBA00022517"/>
    </source>
</evidence>
<comment type="similarity">
    <text evidence="10">Belongs to the TRAFAC class YlqF/YawG GTPase family. RsgA subfamily.</text>
</comment>
<evidence type="ECO:0000256" key="1">
    <source>
        <dbReference type="ARBA" id="ARBA00022490"/>
    </source>
</evidence>
<feature type="binding site" evidence="10">
    <location>
        <position position="286"/>
    </location>
    <ligand>
        <name>Zn(2+)</name>
        <dbReference type="ChEBI" id="CHEBI:29105"/>
    </ligand>
</feature>
<dbReference type="CDD" id="cd01854">
    <property type="entry name" value="YjeQ_EngC"/>
    <property type="match status" value="1"/>
</dbReference>
<dbReference type="GO" id="GO:0003924">
    <property type="term" value="F:GTPase activity"/>
    <property type="evidence" value="ECO:0007669"/>
    <property type="project" value="UniProtKB-UniRule"/>
</dbReference>
<protein>
    <recommendedName>
        <fullName evidence="10">Small ribosomal subunit biogenesis GTPase RsgA</fullName>
        <ecNumber evidence="10">3.6.1.-</ecNumber>
    </recommendedName>
</protein>
<dbReference type="GO" id="GO:0042274">
    <property type="term" value="P:ribosomal small subunit biogenesis"/>
    <property type="evidence" value="ECO:0007669"/>
    <property type="project" value="UniProtKB-UniRule"/>
</dbReference>
<accession>A0A165H377</accession>